<comment type="caution">
    <text evidence="2">The sequence shown here is derived from an EMBL/GenBank/DDBJ whole genome shotgun (WGS) entry which is preliminary data.</text>
</comment>
<dbReference type="Proteomes" id="UP000023152">
    <property type="component" value="Unassembled WGS sequence"/>
</dbReference>
<gene>
    <name evidence="2" type="ORF">RFI_30987</name>
</gene>
<evidence type="ECO:0000313" key="2">
    <source>
        <dbReference type="EMBL" id="ETO06407.1"/>
    </source>
</evidence>
<sequence>MPLGFHQQAQTNQLFFKMVFDPMRLVSDEFRYLYVHDLQVQKNTSLTINIKHQYLQTRIKIETQKCAYFVDLKGQMYCPYTTVLFGSAEKCIDTFVIRHLVESIYDEESFQFAQQAIHDMIKELPNSTKQFQSLFREIIHIKHEFFLVQFDYFKLLSNIKKKIYQITFVSEQLGEQRQYLSPLELFYLVKYVTTAPMVNIEIIKREFLRDVKRNLCGVKVEGFHQFMLIPSFNLLADKNTVQINDTLLRHFDFKNIKKVSQMASRCMDIVETDVKIRRILNISPILFAEVHLMQILHSQNDSILSKEILELLLSNKEFMTAEIWVRLWTTQDSKCADVICKLYQCHFEKWSQLVDRLQNIGALKIEQVCKKLLRIFNEKNFQDIVLQSNQDFISFVSFVLKYDTVVWQNWESVLQTLNFYIENTNMIYHIDTLMAIFNVLWRRCPFDFNPIETQVIASSQRLLRRLVIEEKLVLWLQLFTYQIQEEKKHTLKSLLSQSLCEWINNKMVGKNIDSPQQLVNLMSYLEFWCLPGEYQITFLTEIEKQKEALFLSSKKWNEKSLEVLKKCLEKTFIDWKLLNRILEVIVDIPVQMNLNVIEEIEENKEEIKKEKIDKNKSKSLIYHLEYCFLCIPWLPLTQCQSNKVRRLKQLQDLMKITFNVLFEMVENESIAFCVCEFLGYGDNNHNIQAICRSFPEWKDKVDTLLNVLKKFKDFVRLKQLYTVVSTDYMTMDDLSERLQEFSQFCSNWDLESFLEASRNYHNEQNTFQKLQEAMKYLVDMKGSCVFKKLWIQYRREMNEQTKLTFETSMDKIYNHVCKKWRELRQAIENKLLSMEDLKWFEISDLHLEMKFLFPNWTDQKREMTVKDIHEKCEKVKQLKKMVTPWAMLKKATEALKKYHESNNIMKNDTNWNFFVQSLENIFKEIEKQEPLIQLLCQYYDECVSCFGNGILECVELLDLIVKYEEKLIKQLATNKYFANKMYFINTIEKLDNCKEIRFQQLASALRAVNKNIHEYIWDADLKETSQVATAILAIYKCDNDFTVKFKKCCDEDLDHISFLVEEASLLPVAKSFSLLEKASQIGQWNFAGCDQVLRANPIVIDNNEEKGQRNEWLVLQIGSEQLNFDQIEQDIDCVLLRFCKEKVDPLVKQFGICKEIEILRVMFWRKGGRQETKKLHLSVKEPLEVFTNLQSEWKNRFEEWQKECVKLRTEYPILNYFTFNEVRYLSKKLNDIVDCNQKYRAILCSKFILPFLQRIDSNISDALPFVEKWKFAPVEEDKIFTQFGTVFSYIWINLKYSCVVSSCGLKYGKPNLIIQNTHKMLNVLELFKNIGVTPRFEHILVCKENTMEEEIECLLFRAITSANRIYEKQDTLQSPLYCLMWPEVLPFETLERVTKLFHTLLLTDEALNRLKKLPYLLVIVSNSPNNMLSRKLNPFRLFQSIIMNDQTPNLLFQQLYCDNLQTFVSQNFSNNHNNKSFVQLYVSSQVGMGKSFKIEQDIESIRRTNPNMQVIRIAFNSDNIDWKCIMEGLWRYHPCTNEYQVQDNLIDIENKCSKLHYHVDNLIVYHLDISPLVSTSMNTFLFELLYLQHINTTLNMMTSQCFHVNTKMAFLIEMPFKLNGSDNDYKKILNTVFSLSKIPIIKVSKETNPYIFGPEAKFAIKWMKEFFAGYLKFCNKMQFDYTIILNIINTNK</sequence>
<organism evidence="2 3">
    <name type="scientific">Reticulomyxa filosa</name>
    <dbReference type="NCBI Taxonomy" id="46433"/>
    <lineage>
        <taxon>Eukaryota</taxon>
        <taxon>Sar</taxon>
        <taxon>Rhizaria</taxon>
        <taxon>Retaria</taxon>
        <taxon>Foraminifera</taxon>
        <taxon>Monothalamids</taxon>
        <taxon>Reticulomyxidae</taxon>
        <taxon>Reticulomyxa</taxon>
    </lineage>
</organism>
<keyword evidence="1" id="KW-0175">Coiled coil</keyword>
<accession>X6LZ46</accession>
<dbReference type="EMBL" id="ASPP01027167">
    <property type="protein sequence ID" value="ETO06407.1"/>
    <property type="molecule type" value="Genomic_DNA"/>
</dbReference>
<dbReference type="OrthoDB" id="6142015at2759"/>
<evidence type="ECO:0000313" key="3">
    <source>
        <dbReference type="Proteomes" id="UP000023152"/>
    </source>
</evidence>
<evidence type="ECO:0000256" key="1">
    <source>
        <dbReference type="SAM" id="Coils"/>
    </source>
</evidence>
<protein>
    <submittedName>
        <fullName evidence="2">Uncharacterized protein</fullName>
    </submittedName>
</protein>
<keyword evidence="3" id="KW-1185">Reference proteome</keyword>
<feature type="coiled-coil region" evidence="1">
    <location>
        <begin position="590"/>
        <end position="617"/>
    </location>
</feature>
<reference evidence="2 3" key="1">
    <citation type="journal article" date="2013" name="Curr. Biol.">
        <title>The Genome of the Foraminiferan Reticulomyxa filosa.</title>
        <authorList>
            <person name="Glockner G."/>
            <person name="Hulsmann N."/>
            <person name="Schleicher M."/>
            <person name="Noegel A.A."/>
            <person name="Eichinger L."/>
            <person name="Gallinger C."/>
            <person name="Pawlowski J."/>
            <person name="Sierra R."/>
            <person name="Euteneuer U."/>
            <person name="Pillet L."/>
            <person name="Moustafa A."/>
            <person name="Platzer M."/>
            <person name="Groth M."/>
            <person name="Szafranski K."/>
            <person name="Schliwa M."/>
        </authorList>
    </citation>
    <scope>NUCLEOTIDE SEQUENCE [LARGE SCALE GENOMIC DNA]</scope>
</reference>
<name>X6LZ46_RETFI</name>
<proteinExistence type="predicted"/>